<dbReference type="OrthoDB" id="595470at2"/>
<dbReference type="PANTHER" id="PTHR33755">
    <property type="entry name" value="TOXIN PARE1-RELATED"/>
    <property type="match status" value="1"/>
</dbReference>
<comment type="similarity">
    <text evidence="1">Belongs to the RelE toxin family.</text>
</comment>
<keyword evidence="2" id="KW-1277">Toxin-antitoxin system</keyword>
<reference evidence="3 4" key="1">
    <citation type="submission" date="2018-07" db="EMBL/GenBank/DDBJ databases">
        <authorList>
            <person name="Quirk P.G."/>
            <person name="Krulwich T.A."/>
        </authorList>
    </citation>
    <scope>NUCLEOTIDE SEQUENCE [LARGE SCALE GENOMIC DNA]</scope>
    <source>
        <strain evidence="3 4">CC-BB4</strain>
    </source>
</reference>
<dbReference type="InterPro" id="IPR035093">
    <property type="entry name" value="RelE/ParE_toxin_dom_sf"/>
</dbReference>
<dbReference type="InterPro" id="IPR007712">
    <property type="entry name" value="RelE/ParE_toxin"/>
</dbReference>
<gene>
    <name evidence="3" type="ORF">DW352_10985</name>
</gene>
<evidence type="ECO:0000256" key="2">
    <source>
        <dbReference type="ARBA" id="ARBA00022649"/>
    </source>
</evidence>
<name>A0A345ZVP3_9HYPH</name>
<dbReference type="InterPro" id="IPR051803">
    <property type="entry name" value="TA_system_RelE-like_toxin"/>
</dbReference>
<evidence type="ECO:0000313" key="4">
    <source>
        <dbReference type="Proteomes" id="UP000254889"/>
    </source>
</evidence>
<dbReference type="RefSeq" id="WP_115691173.1">
    <property type="nucleotide sequence ID" value="NZ_CP031417.1"/>
</dbReference>
<protein>
    <submittedName>
        <fullName evidence="3">Type II toxin-antitoxin system RelE/ParE family toxin</fullName>
    </submittedName>
</protein>
<dbReference type="KEGG" id="ptaw:DW352_10985"/>
<evidence type="ECO:0000256" key="1">
    <source>
        <dbReference type="ARBA" id="ARBA00006226"/>
    </source>
</evidence>
<accession>A0A345ZVP3</accession>
<organism evidence="3 4">
    <name type="scientific">Pseudolabrys taiwanensis</name>
    <dbReference type="NCBI Taxonomy" id="331696"/>
    <lineage>
        <taxon>Bacteria</taxon>
        <taxon>Pseudomonadati</taxon>
        <taxon>Pseudomonadota</taxon>
        <taxon>Alphaproteobacteria</taxon>
        <taxon>Hyphomicrobiales</taxon>
        <taxon>Xanthobacteraceae</taxon>
        <taxon>Pseudolabrys</taxon>
    </lineage>
</organism>
<dbReference type="AlphaFoldDB" id="A0A345ZVP3"/>
<sequence length="96" mass="11210">MRLRYSRRAINELNAILFELAAKNPVAAQRFAERVDQIGRRIVQFPLGFQEVVQRPGVRRVPMVRYPYLIFYKVIGDEAVVLSVTHGARREPWETL</sequence>
<dbReference type="Pfam" id="PF05016">
    <property type="entry name" value="ParE_toxin"/>
    <property type="match status" value="1"/>
</dbReference>
<dbReference type="Gene3D" id="3.30.2310.20">
    <property type="entry name" value="RelE-like"/>
    <property type="match status" value="1"/>
</dbReference>
<dbReference type="EMBL" id="CP031417">
    <property type="protein sequence ID" value="AXK80990.1"/>
    <property type="molecule type" value="Genomic_DNA"/>
</dbReference>
<keyword evidence="4" id="KW-1185">Reference proteome</keyword>
<proteinExistence type="inferred from homology"/>
<dbReference type="Proteomes" id="UP000254889">
    <property type="component" value="Chromosome"/>
</dbReference>
<evidence type="ECO:0000313" key="3">
    <source>
        <dbReference type="EMBL" id="AXK80990.1"/>
    </source>
</evidence>